<protein>
    <recommendedName>
        <fullName evidence="3">Peptidase M12B propeptide domain-containing protein</fullName>
    </recommendedName>
</protein>
<reference evidence="4 5" key="1">
    <citation type="journal article" date="2007" name="Science">
        <title>Sea anemone genome reveals ancestral eumetazoan gene repertoire and genomic organization.</title>
        <authorList>
            <person name="Putnam N.H."/>
            <person name="Srivastava M."/>
            <person name="Hellsten U."/>
            <person name="Dirks B."/>
            <person name="Chapman J."/>
            <person name="Salamov A."/>
            <person name="Terry A."/>
            <person name="Shapiro H."/>
            <person name="Lindquist E."/>
            <person name="Kapitonov V.V."/>
            <person name="Jurka J."/>
            <person name="Genikhovich G."/>
            <person name="Grigoriev I.V."/>
            <person name="Lucas S.M."/>
            <person name="Steele R.E."/>
            <person name="Finnerty J.R."/>
            <person name="Technau U."/>
            <person name="Martindale M.Q."/>
            <person name="Rokhsar D.S."/>
        </authorList>
    </citation>
    <scope>NUCLEOTIDE SEQUENCE [LARGE SCALE GENOMIC DNA]</scope>
    <source>
        <strain evidence="5">CH2 X CH6</strain>
    </source>
</reference>
<keyword evidence="1" id="KW-1015">Disulfide bond</keyword>
<feature type="chain" id="PRO_5002714797" description="Peptidase M12B propeptide domain-containing protein" evidence="2">
    <location>
        <begin position="18"/>
        <end position="400"/>
    </location>
</feature>
<name>A7RW20_NEMVE</name>
<dbReference type="PANTHER" id="PTHR11905">
    <property type="entry name" value="ADAM A DISINTEGRIN AND METALLOPROTEASE DOMAIN"/>
    <property type="match status" value="1"/>
</dbReference>
<dbReference type="InParanoid" id="A7RW20"/>
<feature type="domain" description="Peptidase M12B propeptide" evidence="3">
    <location>
        <begin position="43"/>
        <end position="129"/>
    </location>
</feature>
<dbReference type="HOGENOM" id="CLU_689474_0_0_1"/>
<evidence type="ECO:0000259" key="3">
    <source>
        <dbReference type="Pfam" id="PF01562"/>
    </source>
</evidence>
<feature type="signal peptide" evidence="2">
    <location>
        <begin position="1"/>
        <end position="17"/>
    </location>
</feature>
<dbReference type="Pfam" id="PF01562">
    <property type="entry name" value="Pep_M12B_propep"/>
    <property type="match status" value="1"/>
</dbReference>
<keyword evidence="5" id="KW-1185">Reference proteome</keyword>
<gene>
    <name evidence="4" type="ORF">NEMVEDRAFT_v1g202990</name>
</gene>
<organism evidence="4 5">
    <name type="scientific">Nematostella vectensis</name>
    <name type="common">Starlet sea anemone</name>
    <dbReference type="NCBI Taxonomy" id="45351"/>
    <lineage>
        <taxon>Eukaryota</taxon>
        <taxon>Metazoa</taxon>
        <taxon>Cnidaria</taxon>
        <taxon>Anthozoa</taxon>
        <taxon>Hexacorallia</taxon>
        <taxon>Actiniaria</taxon>
        <taxon>Edwardsiidae</taxon>
        <taxon>Nematostella</taxon>
    </lineage>
</organism>
<evidence type="ECO:0000313" key="4">
    <source>
        <dbReference type="EMBL" id="EDO44377.1"/>
    </source>
</evidence>
<proteinExistence type="predicted"/>
<dbReference type="eggNOG" id="KOG3538">
    <property type="taxonomic scope" value="Eukaryota"/>
</dbReference>
<dbReference type="AlphaFoldDB" id="A7RW20"/>
<accession>A7RW20</accession>
<evidence type="ECO:0000256" key="2">
    <source>
        <dbReference type="SAM" id="SignalP"/>
    </source>
</evidence>
<dbReference type="PANTHER" id="PTHR11905:SF256">
    <property type="entry name" value="PEPTIDASE M12B DOMAIN-CONTAINING PROTEIN"/>
    <property type="match status" value="1"/>
</dbReference>
<sequence length="400" mass="44102">MKLVYTALLALISSAASAYTATPHRHVHKSSRWDKAYTDYREVTPVRVNETGDAFPSSQQFLSYSSSVRDSGPLYYNLTVYGRTLRLRLLRDHSGFVSPGLVVEHVFSAGHKLPLDSGLAHCFYTGSIQGDSLSSAILSVCHGLRGTFFTGGQEYFIEPREQERLVSRQHPRRIHIVYRSLPDHINSTAGATCGLKEFGVLSDVFGLIVEFGVLSDVFGLIVEFGVLSDVFGLIVEFGVLSDVFGLIVEFGVLSDVFGLIVEFGVLSDVFCLIEEFGVFSDVLYLIGWCLVRQFGVLSDVFGLIVEFGVLSDVFGLIVEFGVLSDVFGLIVEFGVLSDVLGLIVEFGVLSDVFCLIVEFGVLSDVFGLIVEVWCFVVSYQTWLSKEFSSAHYLRPPTSIH</sequence>
<keyword evidence="2" id="KW-0732">Signal</keyword>
<evidence type="ECO:0000313" key="5">
    <source>
        <dbReference type="Proteomes" id="UP000001593"/>
    </source>
</evidence>
<dbReference type="Proteomes" id="UP000001593">
    <property type="component" value="Unassembled WGS sequence"/>
</dbReference>
<dbReference type="EMBL" id="DS469545">
    <property type="protein sequence ID" value="EDO44377.1"/>
    <property type="molecule type" value="Genomic_DNA"/>
</dbReference>
<dbReference type="InterPro" id="IPR002870">
    <property type="entry name" value="Peptidase_M12B_N"/>
</dbReference>
<evidence type="ECO:0000256" key="1">
    <source>
        <dbReference type="ARBA" id="ARBA00023157"/>
    </source>
</evidence>